<evidence type="ECO:0000256" key="4">
    <source>
        <dbReference type="ARBA" id="ARBA00022843"/>
    </source>
</evidence>
<dbReference type="InterPro" id="IPR036600">
    <property type="entry name" value="PAH_sf"/>
</dbReference>
<dbReference type="GO" id="GO:0003714">
    <property type="term" value="F:transcription corepressor activity"/>
    <property type="evidence" value="ECO:0007669"/>
    <property type="project" value="InterPro"/>
</dbReference>
<evidence type="ECO:0000256" key="1">
    <source>
        <dbReference type="ARBA" id="ARBA00004123"/>
    </source>
</evidence>
<dbReference type="PROSITE" id="PS51477">
    <property type="entry name" value="PAH"/>
    <property type="match status" value="2"/>
</dbReference>
<dbReference type="SUPFAM" id="SSF47762">
    <property type="entry name" value="PAH2 domain"/>
    <property type="match status" value="2"/>
</dbReference>
<evidence type="ECO:0000259" key="8">
    <source>
        <dbReference type="SMART" id="SM00761"/>
    </source>
</evidence>
<dbReference type="InterPro" id="IPR003822">
    <property type="entry name" value="PAH"/>
</dbReference>
<evidence type="ECO:0000256" key="3">
    <source>
        <dbReference type="ARBA" id="ARBA00022553"/>
    </source>
</evidence>
<dbReference type="InterPro" id="IPR013194">
    <property type="entry name" value="HDAC_interact_dom"/>
</dbReference>
<evidence type="ECO:0000256" key="7">
    <source>
        <dbReference type="SAM" id="MobiDB-lite"/>
    </source>
</evidence>
<feature type="domain" description="Histone deacetylase interacting" evidence="8">
    <location>
        <begin position="506"/>
        <end position="609"/>
    </location>
</feature>
<dbReference type="SMART" id="SM00761">
    <property type="entry name" value="HDAC_interact"/>
    <property type="match status" value="1"/>
</dbReference>
<dbReference type="FunFam" id="1.20.1160.11:FF:000001">
    <property type="entry name" value="Paired amphipathic helix protein Sin3"/>
    <property type="match status" value="1"/>
</dbReference>
<reference evidence="9" key="1">
    <citation type="submission" date="2016-06" db="UniProtKB">
        <authorList>
            <consortium name="WormBaseParasite"/>
        </authorList>
    </citation>
    <scope>IDENTIFICATION</scope>
</reference>
<dbReference type="Pfam" id="PF02671">
    <property type="entry name" value="PAH"/>
    <property type="match status" value="2"/>
</dbReference>
<sequence length="1299" mass="147259">MKCLKVEDALSYLDQVKARFSGQGAIYMDFLDVMRDFKAQTIGTEVVIRRVRELFEGHPDLITGFNTFIPQGYRMDTLTSHQSFNAKPTCTVIPSRTTLSISSADNVTPVKGICALLKITEAPSEWTPPGGLTSLVSSHHEPASRQNSYVPVVSNSLPLTSASPVHVLTPNIQPDNPNFNSSSQQQLLPADCQENLPNVMLRSSHNASNLTHSPHVYQQHQQIQSFHHALQYVNKIKNRFQGIPDVYKRFLDILQWYQKEQRHSDPMCRKQAELQVYQDVAKLFGGQEDLLQEFSQFLPESFGVTSAVTETIINRKNSSYSQLSGSDALDPSVPVPHLINRVSEGISLALSSCKQRPGQEGSPANPDAKKLKRLAPTQSIFPNVVPSLNPPKKSRSSVRDVSVVDANQLTTGIGISLLQKIRDALDADSPVGNRSYQTFLQNVCLFNRRIISADELLEATHPLFLRHVEVWKRFSDFIMVRKSTEETRLSGLWGLVGLRLDLDFTKLRTCGVSYRALPSNFPQSKCSGRQKCPVAKEVLNDSYISFSSLTSEDSQFVSSKKNQYEENMYRVEDERYEVDMVTELNRAAMQNLVVIPSCHSTSDPVGKMISTLITQRNLISRDISNPGTMGSALANVLEGNNEDESAHLTLVYPPPDVRNTLLEDAASLIIHHVKRQSNASKNDKRSMKCLIRTVLQDIFMANRFPMSDDEDDDDEDEDINQKEDEDEPTADDLIENEEHYRIRSVRQPKSTKRFLESRKPVSTEQTIFNHTELDQLRKDDIKIQTEVLGAQTNGLSSKLKSDDLIFPELSIQSNSMPFHVNQDNSENELRNMELAYIASLPKNECYSVLYGNNHWYSFLRLHHLLLCRLHHLRSYCVVAAQQFTLERDEYHVQAAEVLRLRRHGTFVVHCTLVCVGNESAYHSQAMTICSAFAGANGSCNVGSSSGTFPSSTSQNNTNVTSNSNTNSWPNCFLMVVLSESSTMLIRLMKPMNSTKLEGEKSYDSCFPYSGHTKLNPHSLLVTSDDPGIVDGEVRLHRENLKSNFSIRHWYDYLTTHLSWTIGYVPHSVCSRIRPVFLYRNVRRCVNALTHDALQRRQQLLVDTGDIQPEEILSQGLVSSGVKNPISANKSETNEQFKSPNTSNFERDVWEFMIRVFKNNLTHKELFRDTFSSDCMHFTERLDSRVTRNHKINWSVGSYGIFIRYRRRTCRNYSPSKWHKFHSDWLAKHPNCIHSQNKDKTQNVKPEINLEIEEVRSSATSSGVETIIPEKPTHEKLDIEVNDNPFFGEVQNTSTVKYSN</sequence>
<feature type="region of interest" description="Disordered" evidence="7">
    <location>
        <begin position="703"/>
        <end position="735"/>
    </location>
</feature>
<dbReference type="PANTHER" id="PTHR12346">
    <property type="entry name" value="SIN3B-RELATED"/>
    <property type="match status" value="1"/>
</dbReference>
<organism evidence="9">
    <name type="scientific">Schistosoma curassoni</name>
    <dbReference type="NCBI Taxonomy" id="6186"/>
    <lineage>
        <taxon>Eukaryota</taxon>
        <taxon>Metazoa</taxon>
        <taxon>Spiralia</taxon>
        <taxon>Lophotrochozoa</taxon>
        <taxon>Platyhelminthes</taxon>
        <taxon>Trematoda</taxon>
        <taxon>Digenea</taxon>
        <taxon>Strigeidida</taxon>
        <taxon>Schistosomatoidea</taxon>
        <taxon>Schistosomatidae</taxon>
        <taxon>Schistosoma</taxon>
    </lineage>
</organism>
<evidence type="ECO:0000313" key="9">
    <source>
        <dbReference type="WBParaSite" id="SCUD_0001096301-mRNA-1"/>
    </source>
</evidence>
<dbReference type="WBParaSite" id="SCUD_0001096301-mRNA-1">
    <property type="protein sequence ID" value="SCUD_0001096301-mRNA-1"/>
    <property type="gene ID" value="SCUD_0001096301"/>
</dbReference>
<evidence type="ECO:0000256" key="2">
    <source>
        <dbReference type="ARBA" id="ARBA00022491"/>
    </source>
</evidence>
<dbReference type="InterPro" id="IPR039774">
    <property type="entry name" value="Sin3-like"/>
</dbReference>
<keyword evidence="2" id="KW-0678">Repressor</keyword>
<dbReference type="Pfam" id="PF08295">
    <property type="entry name" value="Sin3_corepress"/>
    <property type="match status" value="1"/>
</dbReference>
<proteinExistence type="predicted"/>
<dbReference type="PANTHER" id="PTHR12346:SF0">
    <property type="entry name" value="SIN3A, ISOFORM G"/>
    <property type="match status" value="1"/>
</dbReference>
<keyword evidence="3" id="KW-0597">Phosphoprotein</keyword>
<accession>A0A183K7I6</accession>
<evidence type="ECO:0000256" key="5">
    <source>
        <dbReference type="ARBA" id="ARBA00023242"/>
    </source>
</evidence>
<dbReference type="GO" id="GO:0070822">
    <property type="term" value="C:Sin3-type complex"/>
    <property type="evidence" value="ECO:0007669"/>
    <property type="project" value="TreeGrafter"/>
</dbReference>
<dbReference type="STRING" id="6186.A0A183K7I6"/>
<dbReference type="FunFam" id="1.20.1160.11:FF:000005">
    <property type="entry name" value="SIN3 transcription regulator family member B"/>
    <property type="match status" value="1"/>
</dbReference>
<feature type="compositionally biased region" description="Acidic residues" evidence="7">
    <location>
        <begin position="707"/>
        <end position="735"/>
    </location>
</feature>
<keyword evidence="5 6" id="KW-0539">Nucleus</keyword>
<keyword evidence="4" id="KW-0832">Ubl conjugation</keyword>
<protein>
    <submittedName>
        <fullName evidence="9">HDAC_interact domain-containing protein</fullName>
    </submittedName>
</protein>
<comment type="subcellular location">
    <subcellularLocation>
        <location evidence="1 6">Nucleus</location>
    </subcellularLocation>
</comment>
<name>A0A183K7I6_9TREM</name>
<dbReference type="GO" id="GO:0000122">
    <property type="term" value="P:negative regulation of transcription by RNA polymerase II"/>
    <property type="evidence" value="ECO:0007669"/>
    <property type="project" value="TreeGrafter"/>
</dbReference>
<dbReference type="Gene3D" id="1.20.1160.11">
    <property type="entry name" value="Paired amphipathic helix"/>
    <property type="match status" value="3"/>
</dbReference>
<evidence type="ECO:0000256" key="6">
    <source>
        <dbReference type="PROSITE-ProRule" id="PRU00810"/>
    </source>
</evidence>